<evidence type="ECO:0000259" key="2">
    <source>
        <dbReference type="Pfam" id="PF01575"/>
    </source>
</evidence>
<evidence type="ECO:0000256" key="1">
    <source>
        <dbReference type="SAM" id="MobiDB-lite"/>
    </source>
</evidence>
<feature type="compositionally biased region" description="Acidic residues" evidence="1">
    <location>
        <begin position="204"/>
        <end position="214"/>
    </location>
</feature>
<organism evidence="3 4">
    <name type="scientific">Natrarchaeobaculum aegyptiacum</name>
    <dbReference type="NCBI Taxonomy" id="745377"/>
    <lineage>
        <taxon>Archaea</taxon>
        <taxon>Methanobacteriati</taxon>
        <taxon>Methanobacteriota</taxon>
        <taxon>Stenosarchaea group</taxon>
        <taxon>Halobacteria</taxon>
        <taxon>Halobacteriales</taxon>
        <taxon>Natrialbaceae</taxon>
        <taxon>Natrarchaeobaculum</taxon>
    </lineage>
</organism>
<dbReference type="InterPro" id="IPR029069">
    <property type="entry name" value="HotDog_dom_sf"/>
</dbReference>
<gene>
    <name evidence="3" type="ORF">B1756_01895</name>
</gene>
<feature type="domain" description="MaoC-like" evidence="2">
    <location>
        <begin position="89"/>
        <end position="183"/>
    </location>
</feature>
<feature type="compositionally biased region" description="Basic and acidic residues" evidence="1">
    <location>
        <begin position="69"/>
        <end position="79"/>
    </location>
</feature>
<dbReference type="PANTHER" id="PTHR43437:SF3">
    <property type="entry name" value="HYDROXYACYL-THIOESTER DEHYDRATASE TYPE 2, MITOCHONDRIAL"/>
    <property type="match status" value="1"/>
</dbReference>
<dbReference type="RefSeq" id="WP_086887015.1">
    <property type="nucleotide sequence ID" value="NZ_CP019893.1"/>
</dbReference>
<keyword evidence="4" id="KW-1185">Reference proteome</keyword>
<dbReference type="Pfam" id="PF01575">
    <property type="entry name" value="MaoC_dehydratas"/>
    <property type="match status" value="1"/>
</dbReference>
<dbReference type="KEGG" id="naj:B1756_01895"/>
<dbReference type="SUPFAM" id="SSF54637">
    <property type="entry name" value="Thioesterase/thiol ester dehydrase-isomerase"/>
    <property type="match status" value="1"/>
</dbReference>
<dbReference type="GO" id="GO:0019171">
    <property type="term" value="F:(3R)-hydroxyacyl-[acyl-carrier-protein] dehydratase activity"/>
    <property type="evidence" value="ECO:0007669"/>
    <property type="project" value="TreeGrafter"/>
</dbReference>
<dbReference type="Proteomes" id="UP000250088">
    <property type="component" value="Chromosome"/>
</dbReference>
<dbReference type="AlphaFoldDB" id="A0A2Z2HNY8"/>
<evidence type="ECO:0000313" key="3">
    <source>
        <dbReference type="EMBL" id="ARS88632.1"/>
    </source>
</evidence>
<proteinExistence type="predicted"/>
<dbReference type="EMBL" id="CP019893">
    <property type="protein sequence ID" value="ARS88632.1"/>
    <property type="molecule type" value="Genomic_DNA"/>
</dbReference>
<protein>
    <submittedName>
        <fullName evidence="3">Dehydratase</fullName>
    </submittedName>
</protein>
<dbReference type="CDD" id="cd03449">
    <property type="entry name" value="R_hydratase"/>
    <property type="match status" value="1"/>
</dbReference>
<name>A0A2Z2HNY8_9EURY</name>
<dbReference type="OrthoDB" id="51509at2157"/>
<feature type="region of interest" description="Disordered" evidence="1">
    <location>
        <begin position="201"/>
        <end position="221"/>
    </location>
</feature>
<dbReference type="Gene3D" id="3.10.129.10">
    <property type="entry name" value="Hotdog Thioesterase"/>
    <property type="match status" value="1"/>
</dbReference>
<dbReference type="GeneID" id="32892792"/>
<dbReference type="InterPro" id="IPR050965">
    <property type="entry name" value="UPF0336/Enoyl-CoA_hydratase"/>
</dbReference>
<dbReference type="InterPro" id="IPR002539">
    <property type="entry name" value="MaoC-like_dom"/>
</dbReference>
<sequence>MSSNSPETDGTDEQTANWSTVSRHVMNSYVEANNALLAAMGLSPATEPMASQSASEDRSAAAPPVTDLPHCEESWKTDRSVESVTDLEVGDHVRFTKPISDADVSAFAQVSGDTNRLHLEEEFAESTRFYGRIAHGTLVAGTISAALARLPGLTIYLSQDLEFHAPVEIDDVVTAEVEIVETLGDGRYRLRTTVSKRPEWTAEVAEDGATDDQTSEGGATVIDGEAVVLVEPAEQ</sequence>
<accession>A0A2Z2HNY8</accession>
<reference evidence="4" key="1">
    <citation type="submission" date="2017-02" db="EMBL/GenBank/DDBJ databases">
        <title>Natronthermophilus aegyptiacus gen. nov.,sp. nov., an aerobic, extremely halophilic alkalithermophilic archaeon isolated from the athalassohaline Wadi An Natrun, Egypt.</title>
        <authorList>
            <person name="Zhao B."/>
        </authorList>
    </citation>
    <scope>NUCLEOTIDE SEQUENCE [LARGE SCALE GENOMIC DNA]</scope>
    <source>
        <strain evidence="4">JW/NM-HA 15</strain>
    </source>
</reference>
<feature type="region of interest" description="Disordered" evidence="1">
    <location>
        <begin position="47"/>
        <end position="79"/>
    </location>
</feature>
<evidence type="ECO:0000313" key="4">
    <source>
        <dbReference type="Proteomes" id="UP000250088"/>
    </source>
</evidence>
<dbReference type="GO" id="GO:0006633">
    <property type="term" value="P:fatty acid biosynthetic process"/>
    <property type="evidence" value="ECO:0007669"/>
    <property type="project" value="TreeGrafter"/>
</dbReference>
<dbReference type="PANTHER" id="PTHR43437">
    <property type="entry name" value="HYDROXYACYL-THIOESTER DEHYDRATASE TYPE 2, MITOCHONDRIAL-RELATED"/>
    <property type="match status" value="1"/>
</dbReference>